<dbReference type="InterPro" id="IPR039373">
    <property type="entry name" value="Peptidase_M28B"/>
</dbReference>
<protein>
    <submittedName>
        <fullName evidence="7">BZ3500_MvSof-1268-A1-R1_Chr3-1g06078 protein</fullName>
    </submittedName>
</protein>
<feature type="domain" description="PA" evidence="4">
    <location>
        <begin position="313"/>
        <end position="377"/>
    </location>
</feature>
<evidence type="ECO:0000256" key="3">
    <source>
        <dbReference type="SAM" id="MobiDB-lite"/>
    </source>
</evidence>
<dbReference type="EMBL" id="FMWP01000096">
    <property type="protein sequence ID" value="SCZ99539.1"/>
    <property type="molecule type" value="Genomic_DNA"/>
</dbReference>
<dbReference type="SUPFAM" id="SSF47672">
    <property type="entry name" value="Transferrin receptor-like dimerisation domain"/>
    <property type="match status" value="1"/>
</dbReference>
<dbReference type="InterPro" id="IPR036757">
    <property type="entry name" value="TFR-like_dimer_dom_sf"/>
</dbReference>
<gene>
    <name evidence="7" type="ORF">BZ3500_MVSOF-1268-A1-R1_CHR3-1G06078</name>
</gene>
<dbReference type="PANTHER" id="PTHR10404">
    <property type="entry name" value="N-ACETYLATED-ALPHA-LINKED ACIDIC DIPEPTIDASE"/>
    <property type="match status" value="1"/>
</dbReference>
<evidence type="ECO:0000313" key="7">
    <source>
        <dbReference type="EMBL" id="SCZ99539.1"/>
    </source>
</evidence>
<dbReference type="Pfam" id="PF02225">
    <property type="entry name" value="PA"/>
    <property type="match status" value="1"/>
</dbReference>
<evidence type="ECO:0000259" key="4">
    <source>
        <dbReference type="Pfam" id="PF02225"/>
    </source>
</evidence>
<dbReference type="Gene3D" id="3.40.630.10">
    <property type="entry name" value="Zn peptidases"/>
    <property type="match status" value="1"/>
</dbReference>
<reference evidence="8" key="1">
    <citation type="submission" date="2016-10" db="EMBL/GenBank/DDBJ databases">
        <authorList>
            <person name="Jeantristanb JTB J.-T."/>
            <person name="Ricardo R."/>
        </authorList>
    </citation>
    <scope>NUCLEOTIDE SEQUENCE [LARGE SCALE GENOMIC DNA]</scope>
</reference>
<dbReference type="FunFam" id="3.40.630.10:FF:000101">
    <property type="entry name" value="N-acetylated alpha-linked acidic dipeptidase like 1"/>
    <property type="match status" value="1"/>
</dbReference>
<dbReference type="SUPFAM" id="SSF53187">
    <property type="entry name" value="Zn-dependent exopeptidases"/>
    <property type="match status" value="1"/>
</dbReference>
<dbReference type="OrthoDB" id="5841748at2759"/>
<dbReference type="InterPro" id="IPR046450">
    <property type="entry name" value="PA_dom_sf"/>
</dbReference>
<comment type="similarity">
    <text evidence="1">Belongs to the peptidase M28 family. M28B subfamily.</text>
</comment>
<evidence type="ECO:0000259" key="5">
    <source>
        <dbReference type="Pfam" id="PF04253"/>
    </source>
</evidence>
<dbReference type="GO" id="GO:0004180">
    <property type="term" value="F:carboxypeptidase activity"/>
    <property type="evidence" value="ECO:0007669"/>
    <property type="project" value="TreeGrafter"/>
</dbReference>
<dbReference type="PANTHER" id="PTHR10404:SF46">
    <property type="entry name" value="VACUOLAR PROTEIN SORTING-ASSOCIATED PROTEIN 70"/>
    <property type="match status" value="1"/>
</dbReference>
<evidence type="ECO:0000259" key="6">
    <source>
        <dbReference type="Pfam" id="PF04389"/>
    </source>
</evidence>
<evidence type="ECO:0000256" key="2">
    <source>
        <dbReference type="SAM" id="Coils"/>
    </source>
</evidence>
<sequence length="912" mass="100351">MVNPSTAYVTPPEPKSTVDYSLPWPATTKAGSGSNALDPTTRFFPAAGGAAPLRHQLPHTTSSTASSQRRTWARRLALLVLVVVLATHPIGPDLRTWFLPASTVPREGGHAIGSDGFNWIIRRPGARNEQVLAGTTKSLEEVFLSIPDAESARTTSHSYTFETHIAGTPADRRSALRVKAQFEQGLALPLSDPEANVFESGSSESRNALYGTPKSENEQRSKKKSWFQTLLGRYGIDLAINRDEMRAVRPRVWVDTYHPLLNYPVRQALTMTRPNEVKPCFVASLKEDILPEDPTSGQGPPPFHGFSKNGTAKGQLVYVGRGTHAEFKAMHARGIDFKGKIVIAQYSGSFRGLKAQAAAEYGAVGLLIYSDPVTDFDQTVEKGVKAFPHGPARQPSSVQRGSVQFLSIYPGDPLTPGLPAYENATRLDQDGYASLNIPSIPSLPISYEDAIPLLKSLNGKGWKNEDREEGKGWKEGGLRYRGVEYWSGPGENEVELINIMEGGINKIWNTYALIPGCQVEEEVVVIGNHRDAWTFGAGDPNSGTASVIEVVKGFGDLLKKGWKPRRSILIASWDAEEYGLVGSTEFGEDYPQFIQERVVAYLNVDISTTGTGYGIRASPSLGKVIQEMSRKVLDPTAQREGTTLMQGLEERKKAGVMKGQGIEVVDALGSGSDFTVFLQHLGIASWDTGYSALPSDPVYHYHSSYDSAYWMDHFGDPSFERHVAIAKVLGLVALRLSEEKVLNGIDVLSYARELERYLKKVPSVPEGVQGDREALKDAIKEVGDAIEEVQRAAEELEEETRVVEDDLHVVEGMFVMESSVLRDLERRVKSINTRRRTFEQGFLDDQGLKGREWYKNLVVAPGRHLGYGATTLPGLTEAITLDEDLQGAVEEARRLKVVFGKLARRLRETSLL</sequence>
<dbReference type="STRING" id="289078.A0A2X0LAM2"/>
<dbReference type="AlphaFoldDB" id="A0A2X0LAM2"/>
<dbReference type="InterPro" id="IPR007365">
    <property type="entry name" value="TFR-like_dimer_dom"/>
</dbReference>
<name>A0A2X0LAM2_9BASI</name>
<evidence type="ECO:0000256" key="1">
    <source>
        <dbReference type="ARBA" id="ARBA00005634"/>
    </source>
</evidence>
<keyword evidence="2" id="KW-0175">Coiled coil</keyword>
<dbReference type="Proteomes" id="UP000249723">
    <property type="component" value="Unassembled WGS sequence"/>
</dbReference>
<feature type="domain" description="Transferrin receptor-like dimerisation" evidence="5">
    <location>
        <begin position="780"/>
        <end position="906"/>
    </location>
</feature>
<dbReference type="Pfam" id="PF04389">
    <property type="entry name" value="Peptidase_M28"/>
    <property type="match status" value="1"/>
</dbReference>
<organism evidence="7 8">
    <name type="scientific">Microbotryum saponariae</name>
    <dbReference type="NCBI Taxonomy" id="289078"/>
    <lineage>
        <taxon>Eukaryota</taxon>
        <taxon>Fungi</taxon>
        <taxon>Dikarya</taxon>
        <taxon>Basidiomycota</taxon>
        <taxon>Pucciniomycotina</taxon>
        <taxon>Microbotryomycetes</taxon>
        <taxon>Microbotryales</taxon>
        <taxon>Microbotryaceae</taxon>
        <taxon>Microbotryum</taxon>
    </lineage>
</organism>
<dbReference type="InterPro" id="IPR007484">
    <property type="entry name" value="Peptidase_M28"/>
</dbReference>
<feature type="domain" description="Peptidase M28" evidence="6">
    <location>
        <begin position="509"/>
        <end position="708"/>
    </location>
</feature>
<evidence type="ECO:0000313" key="8">
    <source>
        <dbReference type="Proteomes" id="UP000249723"/>
    </source>
</evidence>
<dbReference type="Pfam" id="PF04253">
    <property type="entry name" value="TFR_dimer"/>
    <property type="match status" value="1"/>
</dbReference>
<keyword evidence="8" id="KW-1185">Reference proteome</keyword>
<dbReference type="CDD" id="cd02121">
    <property type="entry name" value="PA_GCPII_like"/>
    <property type="match status" value="1"/>
</dbReference>
<feature type="region of interest" description="Disordered" evidence="3">
    <location>
        <begin position="193"/>
        <end position="222"/>
    </location>
</feature>
<feature type="coiled-coil region" evidence="2">
    <location>
        <begin position="772"/>
        <end position="806"/>
    </location>
</feature>
<dbReference type="CDD" id="cd08022">
    <property type="entry name" value="M28_PSMA_like"/>
    <property type="match status" value="1"/>
</dbReference>
<dbReference type="SUPFAM" id="SSF52025">
    <property type="entry name" value="PA domain"/>
    <property type="match status" value="1"/>
</dbReference>
<dbReference type="InterPro" id="IPR003137">
    <property type="entry name" value="PA_domain"/>
</dbReference>
<dbReference type="Gene3D" id="1.20.930.40">
    <property type="entry name" value="Transferrin receptor-like, dimerisation domain"/>
    <property type="match status" value="1"/>
</dbReference>
<accession>A0A2X0LAM2</accession>
<dbReference type="Gene3D" id="3.50.30.30">
    <property type="match status" value="1"/>
</dbReference>
<proteinExistence type="inferred from homology"/>